<dbReference type="SUPFAM" id="SSF53335">
    <property type="entry name" value="S-adenosyl-L-methionine-dependent methyltransferases"/>
    <property type="match status" value="1"/>
</dbReference>
<dbReference type="GO" id="GO:0005694">
    <property type="term" value="C:chromosome"/>
    <property type="evidence" value="ECO:0007669"/>
    <property type="project" value="TreeGrafter"/>
</dbReference>
<name>A0A1V9QNH1_9LACO</name>
<dbReference type="AlphaFoldDB" id="A0A1V9QNH1"/>
<dbReference type="Pfam" id="PF02195">
    <property type="entry name" value="ParB_N"/>
    <property type="match status" value="1"/>
</dbReference>
<dbReference type="PANTHER" id="PTHR33375:SF1">
    <property type="entry name" value="CHROMOSOME-PARTITIONING PROTEIN PARB-RELATED"/>
    <property type="match status" value="1"/>
</dbReference>
<accession>A0A1V9QNH1</accession>
<evidence type="ECO:0000313" key="2">
    <source>
        <dbReference type="EMBL" id="OQQ81591.1"/>
    </source>
</evidence>
<dbReference type="GO" id="GO:0045881">
    <property type="term" value="P:positive regulation of sporulation resulting in formation of a cellular spore"/>
    <property type="evidence" value="ECO:0007669"/>
    <property type="project" value="TreeGrafter"/>
</dbReference>
<dbReference type="InterPro" id="IPR029063">
    <property type="entry name" value="SAM-dependent_MTases_sf"/>
</dbReference>
<sequence>MFPKVVPIDSIKPADYNPRKINEKQFEKLKQSLKKLGCVIPVLVNEEENIIIAGHQRSKALKALGETEVPVFYVKGVSVYDEARFNQFHNGIDLGSDGEGHGPIDSGFCEYPNSEFEVIQISPSHVKLICQLMNKYGNVLSCVVDDKGKIVYGGNYVKACKLLGFDVNMYGLSNNEDKAYKLLHDDYGEFSYENLEKETFVQGLAQMHRLKGEKKLKSTLYEKHVIPYLKQNKSNFLDFGAGQAAYAKLLGGTYVEFFMHKGDKLLVNRGHKMIDNLKKQLNNNGRFDLVVCDSVVNSTDSMDAEMAVLRCLNIFAKKDVFVSGRTMESAISGMNLKTKATGRLNRSYFMDENGFSGSYRKGHWFYQHFHTKETFRKEVEDAGFKLVSWSLNSGQSGFQAKIEKVRELTPEEAKSAIDFEFNLPLPNNRSYNRHKDVWEVVRKFYE</sequence>
<dbReference type="SMART" id="SM00470">
    <property type="entry name" value="ParB"/>
    <property type="match status" value="1"/>
</dbReference>
<dbReference type="Gene3D" id="3.90.1530.10">
    <property type="entry name" value="Conserved hypothetical protein from pyrococcus furiosus pfu- 392566-001, ParB domain"/>
    <property type="match status" value="1"/>
</dbReference>
<dbReference type="InterPro" id="IPR036086">
    <property type="entry name" value="ParB/Sulfiredoxin_sf"/>
</dbReference>
<dbReference type="Gene3D" id="3.40.50.150">
    <property type="entry name" value="Vaccinia Virus protein VP39"/>
    <property type="match status" value="1"/>
</dbReference>
<dbReference type="InterPro" id="IPR050336">
    <property type="entry name" value="Chromosome_partition/occlusion"/>
</dbReference>
<comment type="caution">
    <text evidence="2">The sequence shown here is derived from an EMBL/GenBank/DDBJ whole genome shotgun (WGS) entry which is preliminary data.</text>
</comment>
<proteinExistence type="predicted"/>
<evidence type="ECO:0000259" key="1">
    <source>
        <dbReference type="SMART" id="SM00470"/>
    </source>
</evidence>
<evidence type="ECO:0000313" key="3">
    <source>
        <dbReference type="Proteomes" id="UP000192638"/>
    </source>
</evidence>
<dbReference type="GO" id="GO:0007059">
    <property type="term" value="P:chromosome segregation"/>
    <property type="evidence" value="ECO:0007669"/>
    <property type="project" value="TreeGrafter"/>
</dbReference>
<dbReference type="RefSeq" id="WP_081531124.1">
    <property type="nucleotide sequence ID" value="NZ_NBEB01000110.1"/>
</dbReference>
<organism evidence="2 3">
    <name type="scientific">Ligilactobacillus salivarius</name>
    <dbReference type="NCBI Taxonomy" id="1624"/>
    <lineage>
        <taxon>Bacteria</taxon>
        <taxon>Bacillati</taxon>
        <taxon>Bacillota</taxon>
        <taxon>Bacilli</taxon>
        <taxon>Lactobacillales</taxon>
        <taxon>Lactobacillaceae</taxon>
        <taxon>Ligilactobacillus</taxon>
    </lineage>
</organism>
<reference evidence="2 3" key="1">
    <citation type="submission" date="2017-03" db="EMBL/GenBank/DDBJ databases">
        <title>Phylogenomics and comparative genomics of Lactobacillus salivarius, a mammalian gut commensal.</title>
        <authorList>
            <person name="Harris H.M."/>
        </authorList>
    </citation>
    <scope>NUCLEOTIDE SEQUENCE [LARGE SCALE GENOMIC DNA]</scope>
    <source>
        <strain evidence="2 3">LMG 14477</strain>
    </source>
</reference>
<feature type="domain" description="ParB-like N-terminal" evidence="1">
    <location>
        <begin position="4"/>
        <end position="91"/>
    </location>
</feature>
<dbReference type="CDD" id="cd16401">
    <property type="entry name" value="ParB_N_like_MT"/>
    <property type="match status" value="1"/>
</dbReference>
<dbReference type="Proteomes" id="UP000192638">
    <property type="component" value="Unassembled WGS sequence"/>
</dbReference>
<dbReference type="EMBL" id="NBEB01000110">
    <property type="protein sequence ID" value="OQQ81591.1"/>
    <property type="molecule type" value="Genomic_DNA"/>
</dbReference>
<protein>
    <recommendedName>
        <fullName evidence="1">ParB-like N-terminal domain-containing protein</fullName>
    </recommendedName>
</protein>
<dbReference type="SUPFAM" id="SSF110849">
    <property type="entry name" value="ParB/Sulfiredoxin"/>
    <property type="match status" value="1"/>
</dbReference>
<dbReference type="InterPro" id="IPR003115">
    <property type="entry name" value="ParB_N"/>
</dbReference>
<gene>
    <name evidence="2" type="ORF">B6U60_09985</name>
</gene>
<dbReference type="PANTHER" id="PTHR33375">
    <property type="entry name" value="CHROMOSOME-PARTITIONING PROTEIN PARB-RELATED"/>
    <property type="match status" value="1"/>
</dbReference>